<evidence type="ECO:0000256" key="10">
    <source>
        <dbReference type="PIRNR" id="PIRNR002786"/>
    </source>
</evidence>
<dbReference type="AlphaFoldDB" id="A0A1I4WX59"/>
<sequence>MNGPHRQRGVALLIALLAVALALVLIGSLLDRGELAVARTRNVLRGEQAIAYSEGLEAFAAQVLMRDLDENSNLDTFSDSWAMPLPPQEVPGGTLSARMTDLNGCFNLNNLVSPSSAEAALWRRRLDNLLVALELDPSLVGAIVDWLDADGSIDNEGGAEDSAYLAQSVPYRTANRVFAHVSELRLVRGISNEVYARLAPEVCALPPGTTVNINTASTAVLMSLDSRMTEALALRIRQNGQARWTSVENALNEAGNQGVIIPPENQSGLGVTSSYFLARGEITLDGIPFSFSSLLERVTGTARGGVHVLERSRGVEDAPNPALAGSLNPRANR</sequence>
<dbReference type="PANTHER" id="PTHR38831:SF1">
    <property type="entry name" value="TYPE II SECRETION SYSTEM PROTEIN K-RELATED"/>
    <property type="match status" value="1"/>
</dbReference>
<proteinExistence type="inferred from homology"/>
<name>A0A1I4WX59_9GAMM</name>
<dbReference type="InterPro" id="IPR049031">
    <property type="entry name" value="T2SSK_SAM-like_1st"/>
</dbReference>
<dbReference type="EMBL" id="FOVF01000006">
    <property type="protein sequence ID" value="SFN17773.1"/>
    <property type="molecule type" value="Genomic_DNA"/>
</dbReference>
<dbReference type="SUPFAM" id="SSF54523">
    <property type="entry name" value="Pili subunits"/>
    <property type="match status" value="1"/>
</dbReference>
<dbReference type="RefSeq" id="WP_092406241.1">
    <property type="nucleotide sequence ID" value="NZ_FOVF01000006.1"/>
</dbReference>
<comment type="subcellular location">
    <subcellularLocation>
        <location evidence="1 10">Cell inner membrane</location>
    </subcellularLocation>
</comment>
<evidence type="ECO:0000256" key="7">
    <source>
        <dbReference type="ARBA" id="ARBA00022927"/>
    </source>
</evidence>
<feature type="domain" description="T2SS protein K first SAM-like" evidence="12">
    <location>
        <begin position="104"/>
        <end position="206"/>
    </location>
</feature>
<evidence type="ECO:0000256" key="5">
    <source>
        <dbReference type="ARBA" id="ARBA00022519"/>
    </source>
</evidence>
<evidence type="ECO:0000256" key="11">
    <source>
        <dbReference type="SAM" id="MobiDB-lite"/>
    </source>
</evidence>
<evidence type="ECO:0000256" key="4">
    <source>
        <dbReference type="ARBA" id="ARBA00022475"/>
    </source>
</evidence>
<keyword evidence="4 10" id="KW-1003">Cell membrane</keyword>
<gene>
    <name evidence="13" type="ORF">SAMN05216289_106116</name>
</gene>
<evidence type="ECO:0000313" key="13">
    <source>
        <dbReference type="EMBL" id="SFN17773.1"/>
    </source>
</evidence>
<dbReference type="Gene3D" id="3.30.1300.30">
    <property type="entry name" value="GSPII I/J protein-like"/>
    <property type="match status" value="1"/>
</dbReference>
<reference evidence="13 14" key="1">
    <citation type="submission" date="2016-10" db="EMBL/GenBank/DDBJ databases">
        <authorList>
            <person name="de Groot N.N."/>
        </authorList>
    </citation>
    <scope>NUCLEOTIDE SEQUENCE [LARGE SCALE GENOMIC DNA]</scope>
    <source>
        <strain evidence="13 14">CGMCC 1.7659</strain>
    </source>
</reference>
<evidence type="ECO:0000256" key="1">
    <source>
        <dbReference type="ARBA" id="ARBA00004533"/>
    </source>
</evidence>
<protein>
    <recommendedName>
        <fullName evidence="10">Type II secretion system protein K</fullName>
    </recommendedName>
</protein>
<dbReference type="InterPro" id="IPR005628">
    <property type="entry name" value="GspK"/>
</dbReference>
<evidence type="ECO:0000256" key="2">
    <source>
        <dbReference type="ARBA" id="ARBA00007246"/>
    </source>
</evidence>
<keyword evidence="9 10" id="KW-0472">Membrane</keyword>
<feature type="region of interest" description="Disordered" evidence="11">
    <location>
        <begin position="313"/>
        <end position="333"/>
    </location>
</feature>
<keyword evidence="3 10" id="KW-0813">Transport</keyword>
<evidence type="ECO:0000259" key="12">
    <source>
        <dbReference type="Pfam" id="PF21687"/>
    </source>
</evidence>
<evidence type="ECO:0000256" key="6">
    <source>
        <dbReference type="ARBA" id="ARBA00022692"/>
    </source>
</evidence>
<dbReference type="Pfam" id="PF21687">
    <property type="entry name" value="T2SSK_1st"/>
    <property type="match status" value="1"/>
</dbReference>
<dbReference type="Proteomes" id="UP000198575">
    <property type="component" value="Unassembled WGS sequence"/>
</dbReference>
<dbReference type="Gene3D" id="1.10.40.60">
    <property type="entry name" value="EpsJ-like"/>
    <property type="match status" value="2"/>
</dbReference>
<comment type="similarity">
    <text evidence="2 10">Belongs to the GSP K family.</text>
</comment>
<accession>A0A1I4WX59</accession>
<dbReference type="STRING" id="578942.SAMN05216289_106116"/>
<dbReference type="InterPro" id="IPR038072">
    <property type="entry name" value="GspK_central_sf"/>
</dbReference>
<evidence type="ECO:0000256" key="3">
    <source>
        <dbReference type="ARBA" id="ARBA00022448"/>
    </source>
</evidence>
<dbReference type="PANTHER" id="PTHR38831">
    <property type="entry name" value="TYPE II SECRETION SYSTEM PROTEIN K"/>
    <property type="match status" value="1"/>
</dbReference>
<evidence type="ECO:0000256" key="9">
    <source>
        <dbReference type="ARBA" id="ARBA00023136"/>
    </source>
</evidence>
<keyword evidence="8" id="KW-1133">Transmembrane helix</keyword>
<dbReference type="GO" id="GO:0005886">
    <property type="term" value="C:plasma membrane"/>
    <property type="evidence" value="ECO:0007669"/>
    <property type="project" value="UniProtKB-SubCell"/>
</dbReference>
<keyword evidence="6" id="KW-0812">Transmembrane</keyword>
<evidence type="ECO:0000313" key="14">
    <source>
        <dbReference type="Proteomes" id="UP000198575"/>
    </source>
</evidence>
<keyword evidence="14" id="KW-1185">Reference proteome</keyword>
<keyword evidence="7" id="KW-0653">Protein transport</keyword>
<dbReference type="NCBIfam" id="NF037980">
    <property type="entry name" value="T2SS_GspK"/>
    <property type="match status" value="1"/>
</dbReference>
<dbReference type="GO" id="GO:0009306">
    <property type="term" value="P:protein secretion"/>
    <property type="evidence" value="ECO:0007669"/>
    <property type="project" value="InterPro"/>
</dbReference>
<keyword evidence="5 10" id="KW-0997">Cell inner membrane</keyword>
<organism evidence="13 14">
    <name type="scientific">Dokdonella immobilis</name>
    <dbReference type="NCBI Taxonomy" id="578942"/>
    <lineage>
        <taxon>Bacteria</taxon>
        <taxon>Pseudomonadati</taxon>
        <taxon>Pseudomonadota</taxon>
        <taxon>Gammaproteobacteria</taxon>
        <taxon>Lysobacterales</taxon>
        <taxon>Rhodanobacteraceae</taxon>
        <taxon>Dokdonella</taxon>
    </lineage>
</organism>
<dbReference type="SUPFAM" id="SSF158544">
    <property type="entry name" value="GspK insert domain-like"/>
    <property type="match status" value="1"/>
</dbReference>
<dbReference type="OrthoDB" id="9788973at2"/>
<evidence type="ECO:0000256" key="8">
    <source>
        <dbReference type="ARBA" id="ARBA00022989"/>
    </source>
</evidence>
<dbReference type="InterPro" id="IPR045584">
    <property type="entry name" value="Pilin-like"/>
</dbReference>
<dbReference type="PIRSF" id="PIRSF002786">
    <property type="entry name" value="XcpX"/>
    <property type="match status" value="1"/>
</dbReference>